<protein>
    <submittedName>
        <fullName evidence="4">Aryl sulfotransferase</fullName>
    </submittedName>
</protein>
<dbReference type="PANTHER" id="PTHR11783">
    <property type="entry name" value="SULFOTRANSFERASE SULT"/>
    <property type="match status" value="1"/>
</dbReference>
<comment type="similarity">
    <text evidence="1">Belongs to the sulfotransferase 1 family.</text>
</comment>
<proteinExistence type="inferred from homology"/>
<evidence type="ECO:0000256" key="2">
    <source>
        <dbReference type="ARBA" id="ARBA00022679"/>
    </source>
</evidence>
<feature type="domain" description="Sulfotransferase" evidence="3">
    <location>
        <begin position="28"/>
        <end position="293"/>
    </location>
</feature>
<sequence length="305" mass="35562">MSNLPQQKHIYQNHHMDSTRWDYFVPRDDDIVIATSYKAGTTWTQAIVAHLLFPDGCFPAAPFEMSPWLDMRIIPLEIVLNKLKAQQHRRFIKTHLPLDGLSYNANIKYLYIARDPRDVFMSLWNHYTKMKDETRMLMNMLSGREGDELPPPPDDIHDFWRGWITRGAFAWEHDGWPYWSHLSNVQSWWDFRHLPNIELFNYGDMLTDTEGEIRRMAAFLEIEIPQNAWSGIVKAVSFAEMKNQGELYAPGGGELWKGGAKTFLHKGTNGRWRDVLSDDELAQYDAACDRVLSKECRAWLENGVL</sequence>
<dbReference type="Proteomes" id="UP000199533">
    <property type="component" value="Unassembled WGS sequence"/>
</dbReference>
<dbReference type="EMBL" id="FOSP01000029">
    <property type="protein sequence ID" value="SFL05937.1"/>
    <property type="molecule type" value="Genomic_DNA"/>
</dbReference>
<evidence type="ECO:0000313" key="5">
    <source>
        <dbReference type="Proteomes" id="UP000199533"/>
    </source>
</evidence>
<dbReference type="SUPFAM" id="SSF52540">
    <property type="entry name" value="P-loop containing nucleoside triphosphate hydrolases"/>
    <property type="match status" value="1"/>
</dbReference>
<dbReference type="STRING" id="52441.SAMN05216302_10293"/>
<dbReference type="AlphaFoldDB" id="A0A1I4EN35"/>
<evidence type="ECO:0000313" key="4">
    <source>
        <dbReference type="EMBL" id="SFL05937.1"/>
    </source>
</evidence>
<dbReference type="OrthoDB" id="3399180at2"/>
<dbReference type="InterPro" id="IPR000863">
    <property type="entry name" value="Sulfotransferase_dom"/>
</dbReference>
<reference evidence="5" key="1">
    <citation type="submission" date="2016-10" db="EMBL/GenBank/DDBJ databases">
        <authorList>
            <person name="Varghese N."/>
            <person name="Submissions S."/>
        </authorList>
    </citation>
    <scope>NUCLEOTIDE SEQUENCE [LARGE SCALE GENOMIC DNA]</scope>
    <source>
        <strain evidence="5">Nm69</strain>
    </source>
</reference>
<name>A0A1I4EN35_9PROT</name>
<organism evidence="4 5">
    <name type="scientific">Nitrosomonas aestuarii</name>
    <dbReference type="NCBI Taxonomy" id="52441"/>
    <lineage>
        <taxon>Bacteria</taxon>
        <taxon>Pseudomonadati</taxon>
        <taxon>Pseudomonadota</taxon>
        <taxon>Betaproteobacteria</taxon>
        <taxon>Nitrosomonadales</taxon>
        <taxon>Nitrosomonadaceae</taxon>
        <taxon>Nitrosomonas</taxon>
    </lineage>
</organism>
<dbReference type="RefSeq" id="WP_090701821.1">
    <property type="nucleotide sequence ID" value="NZ_FOSP01000029.1"/>
</dbReference>
<accession>A0A1I4EN35</accession>
<dbReference type="InterPro" id="IPR027417">
    <property type="entry name" value="P-loop_NTPase"/>
</dbReference>
<gene>
    <name evidence="4" type="ORF">SAMN05216302_10293</name>
</gene>
<evidence type="ECO:0000256" key="1">
    <source>
        <dbReference type="ARBA" id="ARBA00005771"/>
    </source>
</evidence>
<dbReference type="GO" id="GO:0008146">
    <property type="term" value="F:sulfotransferase activity"/>
    <property type="evidence" value="ECO:0007669"/>
    <property type="project" value="InterPro"/>
</dbReference>
<dbReference type="Pfam" id="PF00685">
    <property type="entry name" value="Sulfotransfer_1"/>
    <property type="match status" value="1"/>
</dbReference>
<keyword evidence="2 4" id="KW-0808">Transferase</keyword>
<dbReference type="Gene3D" id="3.40.50.300">
    <property type="entry name" value="P-loop containing nucleotide triphosphate hydrolases"/>
    <property type="match status" value="1"/>
</dbReference>
<evidence type="ECO:0000259" key="3">
    <source>
        <dbReference type="Pfam" id="PF00685"/>
    </source>
</evidence>
<keyword evidence="5" id="KW-1185">Reference proteome</keyword>